<dbReference type="GO" id="GO:0009002">
    <property type="term" value="F:serine-type D-Ala-D-Ala carboxypeptidase activity"/>
    <property type="evidence" value="ECO:0007669"/>
    <property type="project" value="UniProtKB-EC"/>
</dbReference>
<dbReference type="PRINTS" id="PR00922">
    <property type="entry name" value="DADACBPTASE3"/>
</dbReference>
<keyword evidence="3" id="KW-0121">Carboxypeptidase</keyword>
<reference evidence="3 4" key="1">
    <citation type="submission" date="2023-02" db="EMBL/GenBank/DDBJ databases">
        <title>Vibrio intestini sp. nov., a close relative of Vibrio cholerae isolated from the intestine of Healthy Culter dabryi.</title>
        <authorList>
            <person name="Wu N."/>
        </authorList>
    </citation>
    <scope>NUCLEOTIDE SEQUENCE [LARGE SCALE GENOMIC DNA]</scope>
    <source>
        <strain evidence="3 4">DSL-7</strain>
    </source>
</reference>
<gene>
    <name evidence="3" type="primary">dacB</name>
    <name evidence="3" type="ORF">PUN32_07170</name>
</gene>
<keyword evidence="3" id="KW-0645">Protease</keyword>
<dbReference type="EMBL" id="JARBFT010000005">
    <property type="protein sequence ID" value="MDE1514790.1"/>
    <property type="molecule type" value="Genomic_DNA"/>
</dbReference>
<keyword evidence="4" id="KW-1185">Reference proteome</keyword>
<dbReference type="SUPFAM" id="SSF56601">
    <property type="entry name" value="beta-lactamase/transpeptidase-like"/>
    <property type="match status" value="1"/>
</dbReference>
<dbReference type="Gene3D" id="3.50.80.20">
    <property type="entry name" value="D-Ala-D-Ala carboxypeptidase C, peptidase S13"/>
    <property type="match status" value="1"/>
</dbReference>
<dbReference type="Pfam" id="PF02113">
    <property type="entry name" value="Peptidase_S13"/>
    <property type="match status" value="1"/>
</dbReference>
<keyword evidence="2 3" id="KW-0378">Hydrolase</keyword>
<name>A0ABT5UZF4_9VIBR</name>
<dbReference type="RefSeq" id="WP_274722440.1">
    <property type="nucleotide sequence ID" value="NZ_JARBFT010000005.1"/>
</dbReference>
<comment type="caution">
    <text evidence="3">The sequence shown here is derived from an EMBL/GenBank/DDBJ whole genome shotgun (WGS) entry which is preliminary data.</text>
</comment>
<evidence type="ECO:0000313" key="4">
    <source>
        <dbReference type="Proteomes" id="UP001216189"/>
    </source>
</evidence>
<dbReference type="NCBIfam" id="TIGR00666">
    <property type="entry name" value="PBP4"/>
    <property type="match status" value="1"/>
</dbReference>
<proteinExistence type="inferred from homology"/>
<protein>
    <submittedName>
        <fullName evidence="3">Serine-type D-Ala-D-Ala carboxypeptidase</fullName>
        <ecNumber evidence="3">3.4.16.4</ecNumber>
        <ecNumber evidence="3">3.4.21.-</ecNumber>
    </submittedName>
</protein>
<dbReference type="Gene3D" id="3.40.710.10">
    <property type="entry name" value="DD-peptidase/beta-lactamase superfamily"/>
    <property type="match status" value="2"/>
</dbReference>
<evidence type="ECO:0000256" key="2">
    <source>
        <dbReference type="ARBA" id="ARBA00022801"/>
    </source>
</evidence>
<comment type="similarity">
    <text evidence="1">Belongs to the peptidase S13 family.</text>
</comment>
<accession>A0ABT5UZF4</accession>
<dbReference type="EC" id="3.4.16.4" evidence="3"/>
<evidence type="ECO:0000313" key="3">
    <source>
        <dbReference type="EMBL" id="MDE1514790.1"/>
    </source>
</evidence>
<dbReference type="InterPro" id="IPR000667">
    <property type="entry name" value="Peptidase_S13"/>
</dbReference>
<sequence>MGWRVISIRLLLLSLLLGGTPLRAQNPLSGAVHKLPAGTRYALLIEPIHATQPTLALNADGYYPPASTLKILTALAAKLELGDEFRFSTELLRAKQDWAIRFAGDPTLTSADINALLKQLKAHSGGQIEGDLWLDDSAFSGYQRAVGWPWDILGVCYSAPVSAINLDSNCIQASIYTEPQGKTRVYVPEHHPVHVQSQTISVSQAQQESLRCDLELTTSPENHYQLAGCLVQRDKPLALKLAVQDTGLYTQRIVYRLLGQLNIKLKGQVKIGTPPFAPFEGVAQHQSAPLAELLPIMLQKSDNLIADSLTKTLGQHFYLQPGSFANGTQAIKQILYSRAGIDLQDSPLADGSGLSRNNRIRPQVMLETLRYIYQHDAELGLIAMLPSAGQSGTLQYRRSMRSPLVSGQIKAKSGSLYGTYNMAGFIVDQQQRPTTLFVQFVTDYFPPPAKPSVAVEAPIVQFESELYQQLIEWDRSPANTP</sequence>
<dbReference type="InterPro" id="IPR012338">
    <property type="entry name" value="Beta-lactam/transpept-like"/>
</dbReference>
<dbReference type="NCBIfam" id="NF008322">
    <property type="entry name" value="PRK11113.1"/>
    <property type="match status" value="1"/>
</dbReference>
<organism evidence="3 4">
    <name type="scientific">Vibrio chanodichtyis</name>
    <dbReference type="NCBI Taxonomy" id="3027932"/>
    <lineage>
        <taxon>Bacteria</taxon>
        <taxon>Pseudomonadati</taxon>
        <taxon>Pseudomonadota</taxon>
        <taxon>Gammaproteobacteria</taxon>
        <taxon>Vibrionales</taxon>
        <taxon>Vibrionaceae</taxon>
        <taxon>Vibrio</taxon>
    </lineage>
</organism>
<evidence type="ECO:0000256" key="1">
    <source>
        <dbReference type="ARBA" id="ARBA00006096"/>
    </source>
</evidence>
<dbReference type="PANTHER" id="PTHR30023">
    <property type="entry name" value="D-ALANYL-D-ALANINE CARBOXYPEPTIDASE"/>
    <property type="match status" value="1"/>
</dbReference>
<dbReference type="EC" id="3.4.21.-" evidence="3"/>
<dbReference type="Proteomes" id="UP001216189">
    <property type="component" value="Unassembled WGS sequence"/>
</dbReference>
<dbReference type="PANTHER" id="PTHR30023:SF0">
    <property type="entry name" value="PENICILLIN-SENSITIVE CARBOXYPEPTIDASE A"/>
    <property type="match status" value="1"/>
</dbReference>